<protein>
    <submittedName>
        <fullName evidence="2">Uncharacterized protein</fullName>
    </submittedName>
</protein>
<reference evidence="2" key="1">
    <citation type="submission" date="2021-03" db="EMBL/GenBank/DDBJ databases">
        <title>Draft genome sequence of rust myrtle Austropuccinia psidii MF-1, a brazilian biotype.</title>
        <authorList>
            <person name="Quecine M.C."/>
            <person name="Pachon D.M.R."/>
            <person name="Bonatelli M.L."/>
            <person name="Correr F.H."/>
            <person name="Franceschini L.M."/>
            <person name="Leite T.F."/>
            <person name="Margarido G.R.A."/>
            <person name="Almeida C.A."/>
            <person name="Ferrarezi J.A."/>
            <person name="Labate C.A."/>
        </authorList>
    </citation>
    <scope>NUCLEOTIDE SEQUENCE</scope>
    <source>
        <strain evidence="2">MF-1</strain>
    </source>
</reference>
<feature type="compositionally biased region" description="Basic and acidic residues" evidence="1">
    <location>
        <begin position="21"/>
        <end position="32"/>
    </location>
</feature>
<feature type="region of interest" description="Disordered" evidence="1">
    <location>
        <begin position="93"/>
        <end position="187"/>
    </location>
</feature>
<organism evidence="2 3">
    <name type="scientific">Austropuccinia psidii MF-1</name>
    <dbReference type="NCBI Taxonomy" id="1389203"/>
    <lineage>
        <taxon>Eukaryota</taxon>
        <taxon>Fungi</taxon>
        <taxon>Dikarya</taxon>
        <taxon>Basidiomycota</taxon>
        <taxon>Pucciniomycotina</taxon>
        <taxon>Pucciniomycetes</taxon>
        <taxon>Pucciniales</taxon>
        <taxon>Sphaerophragmiaceae</taxon>
        <taxon>Austropuccinia</taxon>
    </lineage>
</organism>
<evidence type="ECO:0000256" key="1">
    <source>
        <dbReference type="SAM" id="MobiDB-lite"/>
    </source>
</evidence>
<evidence type="ECO:0000313" key="3">
    <source>
        <dbReference type="Proteomes" id="UP000765509"/>
    </source>
</evidence>
<feature type="region of interest" description="Disordered" evidence="1">
    <location>
        <begin position="1"/>
        <end position="35"/>
    </location>
</feature>
<feature type="compositionally biased region" description="Polar residues" evidence="1">
    <location>
        <begin position="114"/>
        <end position="129"/>
    </location>
</feature>
<comment type="caution">
    <text evidence="2">The sequence shown here is derived from an EMBL/GenBank/DDBJ whole genome shotgun (WGS) entry which is preliminary data.</text>
</comment>
<evidence type="ECO:0000313" key="2">
    <source>
        <dbReference type="EMBL" id="MBW0578106.1"/>
    </source>
</evidence>
<gene>
    <name evidence="2" type="ORF">O181_117821</name>
</gene>
<proteinExistence type="predicted"/>
<sequence length="219" mass="24361">MPSASYNPSSSSPKGHRHDYSRRQSVTEEKGADTFTRSLSEHLKSHPQGLQQCSAAQRVPDTCRSVEKLNEFLPDCEKISGTSQHLQVTQWMASIDGKEKHDALNRRMEEKKPSTTQVSAKNSPSSQKQKLQHEKEATISEQGKRQSTSYKTLHPGLQNPKGSEGFHGKRITDGQNNDGITEKGGSQTKISEMISDILDSIPNFYIAINDVKSHISDQN</sequence>
<feature type="compositionally biased region" description="Polar residues" evidence="1">
    <location>
        <begin position="173"/>
        <end position="187"/>
    </location>
</feature>
<feature type="compositionally biased region" description="Basic and acidic residues" evidence="1">
    <location>
        <begin position="131"/>
        <end position="144"/>
    </location>
</feature>
<dbReference type="EMBL" id="AVOT02102132">
    <property type="protein sequence ID" value="MBW0578106.1"/>
    <property type="molecule type" value="Genomic_DNA"/>
</dbReference>
<feature type="compositionally biased region" description="Basic and acidic residues" evidence="1">
    <location>
        <begin position="96"/>
        <end position="113"/>
    </location>
</feature>
<dbReference type="AlphaFoldDB" id="A0A9Q3PY98"/>
<dbReference type="Proteomes" id="UP000765509">
    <property type="component" value="Unassembled WGS sequence"/>
</dbReference>
<accession>A0A9Q3PY98</accession>
<keyword evidence="3" id="KW-1185">Reference proteome</keyword>
<name>A0A9Q3PY98_9BASI</name>
<feature type="compositionally biased region" description="Low complexity" evidence="1">
    <location>
        <begin position="1"/>
        <end position="13"/>
    </location>
</feature>